<dbReference type="PANTHER" id="PTHR30221">
    <property type="entry name" value="SMALL-CONDUCTANCE MECHANOSENSITIVE CHANNEL"/>
    <property type="match status" value="1"/>
</dbReference>
<feature type="transmembrane region" description="Helical" evidence="5">
    <location>
        <begin position="12"/>
        <end position="29"/>
    </location>
</feature>
<feature type="transmembrane region" description="Helical" evidence="5">
    <location>
        <begin position="110"/>
        <end position="135"/>
    </location>
</feature>
<proteinExistence type="predicted"/>
<feature type="transmembrane region" description="Helical" evidence="5">
    <location>
        <begin position="41"/>
        <end position="62"/>
    </location>
</feature>
<evidence type="ECO:0000256" key="3">
    <source>
        <dbReference type="ARBA" id="ARBA00022989"/>
    </source>
</evidence>
<dbReference type="Gene3D" id="1.10.287.1260">
    <property type="match status" value="1"/>
</dbReference>
<dbReference type="Gene3D" id="2.30.30.60">
    <property type="match status" value="1"/>
</dbReference>
<dbReference type="InterPro" id="IPR010920">
    <property type="entry name" value="LSM_dom_sf"/>
</dbReference>
<dbReference type="SUPFAM" id="SSF50182">
    <property type="entry name" value="Sm-like ribonucleoproteins"/>
    <property type="match status" value="1"/>
</dbReference>
<keyword evidence="8" id="KW-1185">Reference proteome</keyword>
<evidence type="ECO:0000259" key="6">
    <source>
        <dbReference type="Pfam" id="PF00924"/>
    </source>
</evidence>
<comment type="caution">
    <text evidence="7">The sequence shown here is derived from an EMBL/GenBank/DDBJ whole genome shotgun (WGS) entry which is preliminary data.</text>
</comment>
<evidence type="ECO:0000256" key="2">
    <source>
        <dbReference type="ARBA" id="ARBA00022692"/>
    </source>
</evidence>
<organism evidence="7 8">
    <name type="scientific">Sulfobacillus harzensis</name>
    <dbReference type="NCBI Taxonomy" id="2729629"/>
    <lineage>
        <taxon>Bacteria</taxon>
        <taxon>Bacillati</taxon>
        <taxon>Bacillota</taxon>
        <taxon>Clostridia</taxon>
        <taxon>Eubacteriales</taxon>
        <taxon>Clostridiales Family XVII. Incertae Sedis</taxon>
        <taxon>Sulfobacillus</taxon>
    </lineage>
</organism>
<dbReference type="RefSeq" id="WP_169097191.1">
    <property type="nucleotide sequence ID" value="NZ_JABBVZ010000010.1"/>
</dbReference>
<dbReference type="PANTHER" id="PTHR30221:SF1">
    <property type="entry name" value="SMALL-CONDUCTANCE MECHANOSENSITIVE CHANNEL"/>
    <property type="match status" value="1"/>
</dbReference>
<protein>
    <submittedName>
        <fullName evidence="7">Mechanosensitive ion channel family protein</fullName>
    </submittedName>
</protein>
<dbReference type="InterPro" id="IPR023408">
    <property type="entry name" value="MscS_beta-dom_sf"/>
</dbReference>
<gene>
    <name evidence="7" type="ORF">HIJ39_04620</name>
</gene>
<dbReference type="EMBL" id="JABBVZ010000010">
    <property type="protein sequence ID" value="NMP21638.1"/>
    <property type="molecule type" value="Genomic_DNA"/>
</dbReference>
<dbReference type="InterPro" id="IPR006685">
    <property type="entry name" value="MscS_channel_2nd"/>
</dbReference>
<accession>A0A7Y0L1P0</accession>
<reference evidence="7 8" key="1">
    <citation type="submission" date="2020-04" db="EMBL/GenBank/DDBJ databases">
        <authorList>
            <person name="Zhang R."/>
            <person name="Schippers A."/>
        </authorList>
    </citation>
    <scope>NUCLEOTIDE SEQUENCE [LARGE SCALE GENOMIC DNA]</scope>
    <source>
        <strain evidence="7 8">DSM 109850</strain>
    </source>
</reference>
<dbReference type="Proteomes" id="UP000533476">
    <property type="component" value="Unassembled WGS sequence"/>
</dbReference>
<evidence type="ECO:0000256" key="5">
    <source>
        <dbReference type="SAM" id="Phobius"/>
    </source>
</evidence>
<evidence type="ECO:0000256" key="1">
    <source>
        <dbReference type="ARBA" id="ARBA00004370"/>
    </source>
</evidence>
<feature type="domain" description="Mechanosensitive ion channel MscS" evidence="6">
    <location>
        <begin position="122"/>
        <end position="206"/>
    </location>
</feature>
<evidence type="ECO:0000313" key="8">
    <source>
        <dbReference type="Proteomes" id="UP000533476"/>
    </source>
</evidence>
<dbReference type="InterPro" id="IPR045275">
    <property type="entry name" value="MscS_archaea/bacteria_type"/>
</dbReference>
<sequence length="293" mass="32583">MTFRELKNYWPIVLMVALALGLKIVLAHLPHPVAHHYGDFFRASIVVLIGAAISFVVERWLRRLSSDRIGSRSATSLRFLGRLVLYLAIALGVLAALGVGLSSAVFGSAFLSVILGLAGQNFLANLIAGIGLIIFRPFEVGDRIQFVTWQFSVLMPSFAHEAMKPTYSGRVSDINLAYTTLITDEGVPLEVPNGIMMQAAIQNHQRRSRYQVRMRFDLDLELDAGELIDRLRKRLPTADVGLADVGVAQYGIVVRMEAQGKREDNLRHEVLEQLLPIVRDMRYSVGMESAESH</sequence>
<dbReference type="Pfam" id="PF00924">
    <property type="entry name" value="MS_channel_2nd"/>
    <property type="match status" value="1"/>
</dbReference>
<evidence type="ECO:0000256" key="4">
    <source>
        <dbReference type="ARBA" id="ARBA00023136"/>
    </source>
</evidence>
<feature type="transmembrane region" description="Helical" evidence="5">
    <location>
        <begin position="83"/>
        <end position="104"/>
    </location>
</feature>
<dbReference type="AlphaFoldDB" id="A0A7Y0L1P0"/>
<dbReference type="GO" id="GO:0016020">
    <property type="term" value="C:membrane"/>
    <property type="evidence" value="ECO:0007669"/>
    <property type="project" value="UniProtKB-SubCell"/>
</dbReference>
<comment type="subcellular location">
    <subcellularLocation>
        <location evidence="1">Membrane</location>
    </subcellularLocation>
</comment>
<keyword evidence="4 5" id="KW-0472">Membrane</keyword>
<name>A0A7Y0L1P0_9FIRM</name>
<dbReference type="GO" id="GO:0008381">
    <property type="term" value="F:mechanosensitive monoatomic ion channel activity"/>
    <property type="evidence" value="ECO:0007669"/>
    <property type="project" value="InterPro"/>
</dbReference>
<keyword evidence="3 5" id="KW-1133">Transmembrane helix</keyword>
<evidence type="ECO:0000313" key="7">
    <source>
        <dbReference type="EMBL" id="NMP21638.1"/>
    </source>
</evidence>
<keyword evidence="2 5" id="KW-0812">Transmembrane</keyword>